<organism evidence="7 8">
    <name type="scientific">Solitalea longa</name>
    <dbReference type="NCBI Taxonomy" id="2079460"/>
    <lineage>
        <taxon>Bacteria</taxon>
        <taxon>Pseudomonadati</taxon>
        <taxon>Bacteroidota</taxon>
        <taxon>Sphingobacteriia</taxon>
        <taxon>Sphingobacteriales</taxon>
        <taxon>Sphingobacteriaceae</taxon>
        <taxon>Solitalea</taxon>
    </lineage>
</organism>
<evidence type="ECO:0000256" key="3">
    <source>
        <dbReference type="ARBA" id="ARBA00023237"/>
    </source>
</evidence>
<keyword evidence="3" id="KW-0998">Cell outer membrane</keyword>
<dbReference type="AlphaFoldDB" id="A0A2S5A2D7"/>
<keyword evidence="8" id="KW-1185">Reference proteome</keyword>
<evidence type="ECO:0000259" key="6">
    <source>
        <dbReference type="Pfam" id="PF14905"/>
    </source>
</evidence>
<dbReference type="RefSeq" id="WP_103789063.1">
    <property type="nucleotide sequence ID" value="NZ_PQVF01000006.1"/>
</dbReference>
<reference evidence="7 8" key="1">
    <citation type="submission" date="2018-01" db="EMBL/GenBank/DDBJ databases">
        <authorList>
            <person name="Gaut B.S."/>
            <person name="Morton B.R."/>
            <person name="Clegg M.T."/>
            <person name="Duvall M.R."/>
        </authorList>
    </citation>
    <scope>NUCLEOTIDE SEQUENCE [LARGE SCALE GENOMIC DNA]</scope>
    <source>
        <strain evidence="7 8">HR-AV</strain>
    </source>
</reference>
<dbReference type="Gene3D" id="2.60.40.1120">
    <property type="entry name" value="Carboxypeptidase-like, regulatory domain"/>
    <property type="match status" value="1"/>
</dbReference>
<dbReference type="Pfam" id="PF14905">
    <property type="entry name" value="OMP_b-brl_3"/>
    <property type="match status" value="2"/>
</dbReference>
<feature type="domain" description="Outer membrane protein beta-barrel" evidence="6">
    <location>
        <begin position="409"/>
        <end position="711"/>
    </location>
</feature>
<feature type="compositionally biased region" description="Polar residues" evidence="4">
    <location>
        <begin position="372"/>
        <end position="382"/>
    </location>
</feature>
<evidence type="ECO:0000313" key="8">
    <source>
        <dbReference type="Proteomes" id="UP000236893"/>
    </source>
</evidence>
<evidence type="ECO:0000313" key="7">
    <source>
        <dbReference type="EMBL" id="POY36760.1"/>
    </source>
</evidence>
<evidence type="ECO:0000256" key="1">
    <source>
        <dbReference type="ARBA" id="ARBA00004442"/>
    </source>
</evidence>
<dbReference type="Proteomes" id="UP000236893">
    <property type="component" value="Unassembled WGS sequence"/>
</dbReference>
<protein>
    <recommendedName>
        <fullName evidence="6">Outer membrane protein beta-barrel domain-containing protein</fullName>
    </recommendedName>
</protein>
<feature type="domain" description="Outer membrane protein beta-barrel" evidence="6">
    <location>
        <begin position="726"/>
        <end position="865"/>
    </location>
</feature>
<feature type="signal peptide" evidence="5">
    <location>
        <begin position="1"/>
        <end position="19"/>
    </location>
</feature>
<evidence type="ECO:0000256" key="2">
    <source>
        <dbReference type="ARBA" id="ARBA00023136"/>
    </source>
</evidence>
<sequence>MRSFFILILLCIATSDLFAQSHGIVSGKIKDSKNLQAIEGSIISVMNLQDSTIRGGMTDKNGSFTIKNLAPAHYKLFASFFGYKNTTQTFTLTKEKPEHNLGDILLDSLMISLNEVTIIAEAPPIILKKDTVEFNAGSFKTPEHAVIEDVIKQLPGIEVDKDGSITTQGQKVTTVLVDGKPFFGNDLKMATKNLPAGIINKVQVIQIDPEKSENGLTGVIINLTVKKDKKKGIFGNTSAGVGTNNQYKGNLNVNRFNNEQQLSLMSSANSTDNEGGVSKIYTAAINFNNPIGKKASLSFSYQLNLNNGESLSRLYRNTTLQEGSLLYSDRSTNSTNSQNHGVNLEFEYKINPSSKLRVAPRINYRTSSNRSSNIFESLNNDQKVNDGDRSSGSDTKSPDFINTINYSKRFKNSQRHLMLLVTNSFRSNNQDGLNYSLSNYYLNEALQQTVINQKKVNNTSSSSNAVNIAYSEPVFKNLSIKLMYDFNSGIENSSRNTYDFNELSNEFDKENSLLSNVYRNRTNYNRLGLSLNSKRESATKMDYSVGVSVQKTDLRGKSLSKDSVYTQNKFSIIPQASLNYSISKNKSFGANYKGDIRQPAISDLQAVPDNSNPLYIRMGNPNLQPEFNNSIGFNFRSFNPASNQSMFANLNFTTVLNQITYSNIFDATTGKQISKPENVSGNYNLNLFVNWGLPYKKIQFKPGLNTAISKSISNINGVLSATINGRYGLLYGMNYRYNNKIDLLLNCNANYNNVSHADPRLKDAKYFNLSSNFNCSYFLPGNFTLSSDLTYTKNTSQIQSAKQGVTLLNASLNKEFLKGKKAKLSLEAFDLLNQNTNTSRSITNNQIEDRLSNTVRQYFMLSFTYRLLSFKG</sequence>
<dbReference type="InterPro" id="IPR041700">
    <property type="entry name" value="OMP_b-brl_3"/>
</dbReference>
<comment type="caution">
    <text evidence="7">The sequence shown here is derived from an EMBL/GenBank/DDBJ whole genome shotgun (WGS) entry which is preliminary data.</text>
</comment>
<feature type="region of interest" description="Disordered" evidence="4">
    <location>
        <begin position="372"/>
        <end position="398"/>
    </location>
</feature>
<keyword evidence="5" id="KW-0732">Signal</keyword>
<dbReference type="Pfam" id="PF13620">
    <property type="entry name" value="CarboxypepD_reg"/>
    <property type="match status" value="1"/>
</dbReference>
<dbReference type="SUPFAM" id="SSF56935">
    <property type="entry name" value="Porins"/>
    <property type="match status" value="1"/>
</dbReference>
<dbReference type="EMBL" id="PQVF01000006">
    <property type="protein sequence ID" value="POY36760.1"/>
    <property type="molecule type" value="Genomic_DNA"/>
</dbReference>
<accession>A0A2S5A2D7</accession>
<dbReference type="InterPro" id="IPR036942">
    <property type="entry name" value="Beta-barrel_TonB_sf"/>
</dbReference>
<evidence type="ECO:0000256" key="5">
    <source>
        <dbReference type="SAM" id="SignalP"/>
    </source>
</evidence>
<name>A0A2S5A2D7_9SPHI</name>
<keyword evidence="2" id="KW-0472">Membrane</keyword>
<dbReference type="SUPFAM" id="SSF49464">
    <property type="entry name" value="Carboxypeptidase regulatory domain-like"/>
    <property type="match status" value="1"/>
</dbReference>
<dbReference type="OrthoDB" id="1086219at2"/>
<comment type="subcellular location">
    <subcellularLocation>
        <location evidence="1">Cell outer membrane</location>
    </subcellularLocation>
</comment>
<dbReference type="InterPro" id="IPR008969">
    <property type="entry name" value="CarboxyPept-like_regulatory"/>
</dbReference>
<evidence type="ECO:0000256" key="4">
    <source>
        <dbReference type="SAM" id="MobiDB-lite"/>
    </source>
</evidence>
<dbReference type="GO" id="GO:0009279">
    <property type="term" value="C:cell outer membrane"/>
    <property type="evidence" value="ECO:0007669"/>
    <property type="project" value="UniProtKB-SubCell"/>
</dbReference>
<dbReference type="Gene3D" id="2.40.170.20">
    <property type="entry name" value="TonB-dependent receptor, beta-barrel domain"/>
    <property type="match status" value="1"/>
</dbReference>
<proteinExistence type="predicted"/>
<gene>
    <name evidence="7" type="ORF">C3K47_10405</name>
</gene>
<feature type="chain" id="PRO_5015524053" description="Outer membrane protein beta-barrel domain-containing protein" evidence="5">
    <location>
        <begin position="20"/>
        <end position="872"/>
    </location>
</feature>